<accession>A0ABY7YQF9</accession>
<proteinExistence type="inferred from homology"/>
<protein>
    <submittedName>
        <fullName evidence="7">Zinc-binding dehydrogenase</fullName>
    </submittedName>
</protein>
<evidence type="ECO:0000313" key="7">
    <source>
        <dbReference type="EMBL" id="WDR03560.1"/>
    </source>
</evidence>
<dbReference type="RefSeq" id="WP_282219952.1">
    <property type="nucleotide sequence ID" value="NZ_CP118246.1"/>
</dbReference>
<organism evidence="7 8">
    <name type="scientific">Devosia algicola</name>
    <dbReference type="NCBI Taxonomy" id="3026418"/>
    <lineage>
        <taxon>Bacteria</taxon>
        <taxon>Pseudomonadati</taxon>
        <taxon>Pseudomonadota</taxon>
        <taxon>Alphaproteobacteria</taxon>
        <taxon>Hyphomicrobiales</taxon>
        <taxon>Devosiaceae</taxon>
        <taxon>Devosia</taxon>
    </lineage>
</organism>
<reference evidence="7 8" key="1">
    <citation type="submission" date="2023-02" db="EMBL/GenBank/DDBJ databases">
        <title>Devosia algicola sp. nov., isolated from the phycosphere of marine algae.</title>
        <authorList>
            <person name="Kim J.M."/>
            <person name="Lee J.K."/>
            <person name="Choi B.J."/>
            <person name="Bayburt H."/>
            <person name="Jeon C.O."/>
        </authorList>
    </citation>
    <scope>NUCLEOTIDE SEQUENCE [LARGE SCALE GENOMIC DNA]</scope>
    <source>
        <strain evidence="7 8">G20-9</strain>
    </source>
</reference>
<sequence>MGSLTFKRAFAEPVAIGVQSCRRGAVTGNDSVLVLGAGPIGLAILEVARARGAMVYVTDVDPKRLLTAAHLGAQTLDAGPGLLENVMKLTNGEGMPVVMEATGNAKVMESTTDLVAAGGRVVIVGIVPAGTSISFPGLDLTRKEMSIVGSRASVDCFSESLELLASGAIRYPEIASRFEPEQAVAVFDRLVEPNHGLHKVVFTRESK</sequence>
<dbReference type="Proteomes" id="UP001220530">
    <property type="component" value="Chromosome"/>
</dbReference>
<gene>
    <name evidence="7" type="ORF">PSQ19_05585</name>
</gene>
<dbReference type="Gene3D" id="3.40.50.720">
    <property type="entry name" value="NAD(P)-binding Rossmann-like Domain"/>
    <property type="match status" value="1"/>
</dbReference>
<comment type="similarity">
    <text evidence="2">Belongs to the zinc-containing alcohol dehydrogenase family.</text>
</comment>
<dbReference type="EMBL" id="CP118246">
    <property type="protein sequence ID" value="WDR03560.1"/>
    <property type="molecule type" value="Genomic_DNA"/>
</dbReference>
<keyword evidence="5" id="KW-0560">Oxidoreductase</keyword>
<evidence type="ECO:0000256" key="3">
    <source>
        <dbReference type="ARBA" id="ARBA00022723"/>
    </source>
</evidence>
<evidence type="ECO:0000256" key="1">
    <source>
        <dbReference type="ARBA" id="ARBA00001947"/>
    </source>
</evidence>
<dbReference type="Gene3D" id="3.90.180.10">
    <property type="entry name" value="Medium-chain alcohol dehydrogenases, catalytic domain"/>
    <property type="match status" value="1"/>
</dbReference>
<dbReference type="InterPro" id="IPR013149">
    <property type="entry name" value="ADH-like_C"/>
</dbReference>
<dbReference type="Pfam" id="PF00107">
    <property type="entry name" value="ADH_zinc_N"/>
    <property type="match status" value="1"/>
</dbReference>
<keyword evidence="8" id="KW-1185">Reference proteome</keyword>
<name>A0ABY7YQF9_9HYPH</name>
<comment type="cofactor">
    <cofactor evidence="1">
        <name>Zn(2+)</name>
        <dbReference type="ChEBI" id="CHEBI:29105"/>
    </cofactor>
</comment>
<evidence type="ECO:0000259" key="6">
    <source>
        <dbReference type="Pfam" id="PF00107"/>
    </source>
</evidence>
<keyword evidence="3" id="KW-0479">Metal-binding</keyword>
<evidence type="ECO:0000313" key="8">
    <source>
        <dbReference type="Proteomes" id="UP001220530"/>
    </source>
</evidence>
<dbReference type="PANTHER" id="PTHR43161">
    <property type="entry name" value="SORBITOL DEHYDROGENASE"/>
    <property type="match status" value="1"/>
</dbReference>
<dbReference type="PANTHER" id="PTHR43161:SF9">
    <property type="entry name" value="SORBITOL DEHYDROGENASE"/>
    <property type="match status" value="1"/>
</dbReference>
<keyword evidence="4" id="KW-0862">Zinc</keyword>
<evidence type="ECO:0000256" key="4">
    <source>
        <dbReference type="ARBA" id="ARBA00022833"/>
    </source>
</evidence>
<feature type="domain" description="Alcohol dehydrogenase-like C-terminal" evidence="6">
    <location>
        <begin position="39"/>
        <end position="165"/>
    </location>
</feature>
<dbReference type="SUPFAM" id="SSF51735">
    <property type="entry name" value="NAD(P)-binding Rossmann-fold domains"/>
    <property type="match status" value="1"/>
</dbReference>
<evidence type="ECO:0000256" key="5">
    <source>
        <dbReference type="ARBA" id="ARBA00023002"/>
    </source>
</evidence>
<dbReference type="InterPro" id="IPR036291">
    <property type="entry name" value="NAD(P)-bd_dom_sf"/>
</dbReference>
<evidence type="ECO:0000256" key="2">
    <source>
        <dbReference type="ARBA" id="ARBA00008072"/>
    </source>
</evidence>